<proteinExistence type="inferred from homology"/>
<dbReference type="Proteomes" id="UP000464507">
    <property type="component" value="Chromosome"/>
</dbReference>
<sequence length="253" mass="25869">MDLNLTGKTALVTGGTKGIGRAIVDAFVSEGANVAFCARDADEVAAVEAAYADATPTVLGSVLNVRDAAALTAWVDDTAVRLGGIDMIVANVSALAIPDTAENWVESFEVDLMGTVNLVKASLPYLENSPAPSIVAISSVSGREADFASGPYGTAKSAIIGYISGLALQLADKGIRANVVSPGNTYEPGGVWAGIETGNPDLFSLAMGLNPTGRMGTPQEIADSVVFISSPRSSRTSGTNLVVDGALTRGMQF</sequence>
<keyword evidence="4" id="KW-0520">NAD</keyword>
<protein>
    <submittedName>
        <fullName evidence="5">3-ketoacyl-ACP reductase</fullName>
    </submittedName>
</protein>
<dbReference type="Pfam" id="PF13561">
    <property type="entry name" value="adh_short_C2"/>
    <property type="match status" value="1"/>
</dbReference>
<evidence type="ECO:0000256" key="4">
    <source>
        <dbReference type="ARBA" id="ARBA00023027"/>
    </source>
</evidence>
<dbReference type="RefSeq" id="WP_161885308.1">
    <property type="nucleotide sequence ID" value="NZ_CP017146.1"/>
</dbReference>
<evidence type="ECO:0000256" key="1">
    <source>
        <dbReference type="ARBA" id="ARBA00006484"/>
    </source>
</evidence>
<dbReference type="InterPro" id="IPR002347">
    <property type="entry name" value="SDR_fam"/>
</dbReference>
<organism evidence="5 6">
    <name type="scientific">Marisediminicola antarctica</name>
    <dbReference type="NCBI Taxonomy" id="674079"/>
    <lineage>
        <taxon>Bacteria</taxon>
        <taxon>Bacillati</taxon>
        <taxon>Actinomycetota</taxon>
        <taxon>Actinomycetes</taxon>
        <taxon>Micrococcales</taxon>
        <taxon>Microbacteriaceae</taxon>
        <taxon>Marisediminicola</taxon>
    </lineage>
</organism>
<accession>A0A7L5AG50</accession>
<dbReference type="SUPFAM" id="SSF51735">
    <property type="entry name" value="NAD(P)-binding Rossmann-fold domains"/>
    <property type="match status" value="1"/>
</dbReference>
<evidence type="ECO:0000256" key="2">
    <source>
        <dbReference type="ARBA" id="ARBA00022797"/>
    </source>
</evidence>
<dbReference type="PANTHER" id="PTHR43943:SF17">
    <property type="entry name" value="3-PHENYLPROPIONATE-DIHYDRODIOL_CINNAMIC ACID-DIHYDRODIOL DEHYDROGENASE"/>
    <property type="match status" value="1"/>
</dbReference>
<evidence type="ECO:0000313" key="5">
    <source>
        <dbReference type="EMBL" id="QHO68946.1"/>
    </source>
</evidence>
<name>A0A7L5AG50_9MICO</name>
<dbReference type="PROSITE" id="PS00061">
    <property type="entry name" value="ADH_SHORT"/>
    <property type="match status" value="1"/>
</dbReference>
<dbReference type="CDD" id="cd05233">
    <property type="entry name" value="SDR_c"/>
    <property type="match status" value="1"/>
</dbReference>
<reference evidence="5 6" key="1">
    <citation type="submission" date="2016-09" db="EMBL/GenBank/DDBJ databases">
        <title>Complete genome sequence of microbes from the polar regions.</title>
        <authorList>
            <person name="Liao L."/>
            <person name="Chen B."/>
        </authorList>
    </citation>
    <scope>NUCLEOTIDE SEQUENCE [LARGE SCALE GENOMIC DNA]</scope>
    <source>
        <strain evidence="5 6">ZS314</strain>
    </source>
</reference>
<evidence type="ECO:0000313" key="6">
    <source>
        <dbReference type="Proteomes" id="UP000464507"/>
    </source>
</evidence>
<dbReference type="KEGG" id="mant:BHD05_04115"/>
<dbReference type="InterPro" id="IPR036291">
    <property type="entry name" value="NAD(P)-bd_dom_sf"/>
</dbReference>
<dbReference type="FunFam" id="3.40.50.720:FF:000084">
    <property type="entry name" value="Short-chain dehydrogenase reductase"/>
    <property type="match status" value="1"/>
</dbReference>
<dbReference type="InterPro" id="IPR020904">
    <property type="entry name" value="Sc_DH/Rdtase_CS"/>
</dbReference>
<dbReference type="OrthoDB" id="9793325at2"/>
<keyword evidence="6" id="KW-1185">Reference proteome</keyword>
<gene>
    <name evidence="5" type="ORF">BHD05_04115</name>
</gene>
<keyword evidence="2" id="KW-0058">Aromatic hydrocarbons catabolism</keyword>
<dbReference type="PRINTS" id="PR00081">
    <property type="entry name" value="GDHRDH"/>
</dbReference>
<dbReference type="Gene3D" id="3.40.50.720">
    <property type="entry name" value="NAD(P)-binding Rossmann-like Domain"/>
    <property type="match status" value="1"/>
</dbReference>
<evidence type="ECO:0000256" key="3">
    <source>
        <dbReference type="ARBA" id="ARBA00023002"/>
    </source>
</evidence>
<dbReference type="GO" id="GO:0016491">
    <property type="term" value="F:oxidoreductase activity"/>
    <property type="evidence" value="ECO:0007669"/>
    <property type="project" value="UniProtKB-KW"/>
</dbReference>
<keyword evidence="3" id="KW-0560">Oxidoreductase</keyword>
<dbReference type="PANTHER" id="PTHR43943">
    <property type="entry name" value="DEHYDROGENASE/REDUCTASE (SDR FAMILY) MEMBER 4"/>
    <property type="match status" value="1"/>
</dbReference>
<comment type="similarity">
    <text evidence="1">Belongs to the short-chain dehydrogenases/reductases (SDR) family.</text>
</comment>
<dbReference type="EMBL" id="CP017146">
    <property type="protein sequence ID" value="QHO68946.1"/>
    <property type="molecule type" value="Genomic_DNA"/>
</dbReference>
<dbReference type="AlphaFoldDB" id="A0A7L5AG50"/>